<accession>A0A1A0CF44</accession>
<evidence type="ECO:0000313" key="2">
    <source>
        <dbReference type="Proteomes" id="UP000093796"/>
    </source>
</evidence>
<gene>
    <name evidence="1" type="ORF">SRCM100623_02798</name>
</gene>
<name>A0A1A0CF44_ACEPA</name>
<sequence length="139" mass="15310">MAEALLDGYDFCGRLRNAIAAEKSLAAFARKHGLKEQSVRDAEAMQSISDGVCKALGLVKVLRYPVRDGSGRFASLREIQEKLNTFIRRCGTQEAAARRFGISKGHLSNIQNARRGVMPVLNVLGYGFPVQRFIVRNAA</sequence>
<organism evidence="1 2">
    <name type="scientific">Acetobacter pasteurianus</name>
    <name type="common">Acetobacter turbidans</name>
    <dbReference type="NCBI Taxonomy" id="438"/>
    <lineage>
        <taxon>Bacteria</taxon>
        <taxon>Pseudomonadati</taxon>
        <taxon>Pseudomonadota</taxon>
        <taxon>Alphaproteobacteria</taxon>
        <taxon>Acetobacterales</taxon>
        <taxon>Acetobacteraceae</taxon>
        <taxon>Acetobacter</taxon>
    </lineage>
</organism>
<dbReference type="RefSeq" id="WP_064776470.1">
    <property type="nucleotide sequence ID" value="NZ_LYUD01000156.1"/>
</dbReference>
<comment type="caution">
    <text evidence="1">The sequence shown here is derived from an EMBL/GenBank/DDBJ whole genome shotgun (WGS) entry which is preliminary data.</text>
</comment>
<protein>
    <submittedName>
        <fullName evidence="1">Uncharacterized protein</fullName>
    </submittedName>
</protein>
<dbReference type="OrthoDB" id="7219908at2"/>
<dbReference type="PATRIC" id="fig|438.15.peg.3091"/>
<dbReference type="EMBL" id="LYUD01000156">
    <property type="protein sequence ID" value="OAZ61295.1"/>
    <property type="molecule type" value="Genomic_DNA"/>
</dbReference>
<reference evidence="1 2" key="1">
    <citation type="submission" date="2016-05" db="EMBL/GenBank/DDBJ databases">
        <title>Genome sequencing of Acetobacter pasteurianus strain SRCM100623.</title>
        <authorList>
            <person name="Song Y.R."/>
        </authorList>
    </citation>
    <scope>NUCLEOTIDE SEQUENCE [LARGE SCALE GENOMIC DNA]</scope>
    <source>
        <strain evidence="1 2">SRCM100623</strain>
    </source>
</reference>
<proteinExistence type="predicted"/>
<dbReference type="Proteomes" id="UP000093796">
    <property type="component" value="Unassembled WGS sequence"/>
</dbReference>
<evidence type="ECO:0000313" key="1">
    <source>
        <dbReference type="EMBL" id="OAZ61295.1"/>
    </source>
</evidence>
<dbReference type="AlphaFoldDB" id="A0A1A0CF44"/>